<dbReference type="EMBL" id="LMWU01000055">
    <property type="protein sequence ID" value="KUN58922.1"/>
    <property type="molecule type" value="Genomic_DNA"/>
</dbReference>
<name>A0A101RNL2_9ACTN</name>
<accession>A0A101RNL2</accession>
<sequence>MRRTVIGTRFTTGCGHSWKRRYPKWTAGELRYAETDCIVCGELLMILVPDDVPPDSFPAHVHCPLFHVHLSIMTGGDWPADGHDTFTATFAAE</sequence>
<dbReference type="AlphaFoldDB" id="A0A101RNL2"/>
<organism evidence="1 2">
    <name type="scientific">Streptomyces canus</name>
    <dbReference type="NCBI Taxonomy" id="58343"/>
    <lineage>
        <taxon>Bacteria</taxon>
        <taxon>Bacillati</taxon>
        <taxon>Actinomycetota</taxon>
        <taxon>Actinomycetes</taxon>
        <taxon>Kitasatosporales</taxon>
        <taxon>Streptomycetaceae</taxon>
        <taxon>Streptomyces</taxon>
        <taxon>Streptomyces aurantiacus group</taxon>
    </lineage>
</organism>
<evidence type="ECO:0000313" key="1">
    <source>
        <dbReference type="EMBL" id="KUN58922.1"/>
    </source>
</evidence>
<comment type="caution">
    <text evidence="1">The sequence shown here is derived from an EMBL/GenBank/DDBJ whole genome shotgun (WGS) entry which is preliminary data.</text>
</comment>
<gene>
    <name evidence="1" type="ORF">AQJ46_42375</name>
</gene>
<dbReference type="Proteomes" id="UP000053669">
    <property type="component" value="Unassembled WGS sequence"/>
</dbReference>
<evidence type="ECO:0000313" key="2">
    <source>
        <dbReference type="Proteomes" id="UP000053669"/>
    </source>
</evidence>
<proteinExistence type="predicted"/>
<protein>
    <submittedName>
        <fullName evidence="1">Uncharacterized protein</fullName>
    </submittedName>
</protein>
<reference evidence="1 2" key="1">
    <citation type="submission" date="2015-10" db="EMBL/GenBank/DDBJ databases">
        <title>Draft genome sequence of Streptomyces canus DSM 40017, type strain for the species Streptomyces canus.</title>
        <authorList>
            <person name="Ruckert C."/>
            <person name="Winkler A."/>
            <person name="Kalinowski J."/>
            <person name="Kampfer P."/>
            <person name="Glaeser S."/>
        </authorList>
    </citation>
    <scope>NUCLEOTIDE SEQUENCE [LARGE SCALE GENOMIC DNA]</scope>
    <source>
        <strain evidence="1 2">DSM 40017</strain>
    </source>
</reference>